<proteinExistence type="predicted"/>
<protein>
    <submittedName>
        <fullName evidence="2">Uncharacterized protein</fullName>
    </submittedName>
</protein>
<name>A0A1J3CZM0_NOCCA</name>
<evidence type="ECO:0000313" key="2">
    <source>
        <dbReference type="EMBL" id="JAU10917.1"/>
    </source>
</evidence>
<feature type="transmembrane region" description="Helical" evidence="1">
    <location>
        <begin position="128"/>
        <end position="148"/>
    </location>
</feature>
<organism evidence="2">
    <name type="scientific">Noccaea caerulescens</name>
    <name type="common">Alpine penny-cress</name>
    <name type="synonym">Thlaspi caerulescens</name>
    <dbReference type="NCBI Taxonomy" id="107243"/>
    <lineage>
        <taxon>Eukaryota</taxon>
        <taxon>Viridiplantae</taxon>
        <taxon>Streptophyta</taxon>
        <taxon>Embryophyta</taxon>
        <taxon>Tracheophyta</taxon>
        <taxon>Spermatophyta</taxon>
        <taxon>Magnoliopsida</taxon>
        <taxon>eudicotyledons</taxon>
        <taxon>Gunneridae</taxon>
        <taxon>Pentapetalae</taxon>
        <taxon>rosids</taxon>
        <taxon>malvids</taxon>
        <taxon>Brassicales</taxon>
        <taxon>Brassicaceae</taxon>
        <taxon>Coluteocarpeae</taxon>
        <taxon>Noccaea</taxon>
    </lineage>
</organism>
<dbReference type="AlphaFoldDB" id="A0A1J3CZM0"/>
<reference evidence="2" key="1">
    <citation type="submission" date="2016-07" db="EMBL/GenBank/DDBJ databases">
        <title>De novo transcriptome assembly of four accessions of the metal hyperaccumulator plant Noccaea caerulescens.</title>
        <authorList>
            <person name="Blande D."/>
            <person name="Halimaa P."/>
            <person name="Tervahauta A.I."/>
            <person name="Aarts M.G."/>
            <person name="Karenlampi S.O."/>
        </authorList>
    </citation>
    <scope>NUCLEOTIDE SEQUENCE</scope>
</reference>
<evidence type="ECO:0000256" key="1">
    <source>
        <dbReference type="SAM" id="Phobius"/>
    </source>
</evidence>
<accession>A0A1J3CZM0</accession>
<keyword evidence="1" id="KW-0812">Transmembrane</keyword>
<dbReference type="EMBL" id="GEVI01021403">
    <property type="protein sequence ID" value="JAU10917.1"/>
    <property type="molecule type" value="Transcribed_RNA"/>
</dbReference>
<gene>
    <name evidence="2" type="ORF">GA_TR19706_c0_g1_i1_g.65056</name>
</gene>
<sequence length="161" mass="19039">MMGEGEGEDEGEEEQRIVWNLKVGVRVRRFSLKLLLLHNHQRISSLKLHRLSFLLRFRNHHLKIDSHSKPDPIHKPKSGCRFRFLRSLLFFRRRKRRQVEPQGVSENKLVWNWNRSLKKPIKCGLCNFRGGVGVAIFIIIIIITNFHLRSSLYQISWTACS</sequence>
<keyword evidence="1" id="KW-1133">Transmembrane helix</keyword>
<keyword evidence="1" id="KW-0472">Membrane</keyword>